<name>A0A6C0C6W7_9ZZZZ</name>
<accession>A0A6C0C6W7</accession>
<protein>
    <submittedName>
        <fullName evidence="1">Uncharacterized protein</fullName>
    </submittedName>
</protein>
<dbReference type="EMBL" id="MN739354">
    <property type="protein sequence ID" value="QHT00298.1"/>
    <property type="molecule type" value="Genomic_DNA"/>
</dbReference>
<organism evidence="1">
    <name type="scientific">viral metagenome</name>
    <dbReference type="NCBI Taxonomy" id="1070528"/>
    <lineage>
        <taxon>unclassified sequences</taxon>
        <taxon>metagenomes</taxon>
        <taxon>organismal metagenomes</taxon>
    </lineage>
</organism>
<proteinExistence type="predicted"/>
<dbReference type="AlphaFoldDB" id="A0A6C0C6W7"/>
<reference evidence="1" key="1">
    <citation type="journal article" date="2020" name="Nature">
        <title>Giant virus diversity and host interactions through global metagenomics.</title>
        <authorList>
            <person name="Schulz F."/>
            <person name="Roux S."/>
            <person name="Paez-Espino D."/>
            <person name="Jungbluth S."/>
            <person name="Walsh D.A."/>
            <person name="Denef V.J."/>
            <person name="McMahon K.D."/>
            <person name="Konstantinidis K.T."/>
            <person name="Eloe-Fadrosh E.A."/>
            <person name="Kyrpides N.C."/>
            <person name="Woyke T."/>
        </authorList>
    </citation>
    <scope>NUCLEOTIDE SEQUENCE</scope>
    <source>
        <strain evidence="1">GVMAG-M-3300020192-26</strain>
    </source>
</reference>
<evidence type="ECO:0000313" key="1">
    <source>
        <dbReference type="EMBL" id="QHT00298.1"/>
    </source>
</evidence>
<sequence>MVQRFEYHNIGAFNVASKNCMARRFERHNIGAFNVTGKNLYYQEI</sequence>